<keyword evidence="2" id="KW-1185">Reference proteome</keyword>
<name>A0ABV7ZAS7_9DEIO</name>
<organism evidence="1 2">
    <name type="scientific">Deinococcus rufus</name>
    <dbReference type="NCBI Taxonomy" id="2136097"/>
    <lineage>
        <taxon>Bacteria</taxon>
        <taxon>Thermotogati</taxon>
        <taxon>Deinococcota</taxon>
        <taxon>Deinococci</taxon>
        <taxon>Deinococcales</taxon>
        <taxon>Deinococcaceae</taxon>
        <taxon>Deinococcus</taxon>
    </lineage>
</organism>
<proteinExistence type="predicted"/>
<accession>A0ABV7ZAS7</accession>
<evidence type="ECO:0000313" key="2">
    <source>
        <dbReference type="Proteomes" id="UP001595803"/>
    </source>
</evidence>
<dbReference type="EMBL" id="JBHRZG010000022">
    <property type="protein sequence ID" value="MFC3834183.1"/>
    <property type="molecule type" value="Genomic_DNA"/>
</dbReference>
<sequence>MSPRQDRSGLPPPPQNAPSALAETLVLMRGAVVAPPLSRGLVLLLSWQQFLEQATFPGAQNLALDLADLATLLQVGPMDEVPFQLALIGAQLSRTLPHLPADAQPVLLEVADHLARLAQTGAGPRPTP</sequence>
<reference evidence="2" key="1">
    <citation type="journal article" date="2019" name="Int. J. Syst. Evol. Microbiol.">
        <title>The Global Catalogue of Microorganisms (GCM) 10K type strain sequencing project: providing services to taxonomists for standard genome sequencing and annotation.</title>
        <authorList>
            <consortium name="The Broad Institute Genomics Platform"/>
            <consortium name="The Broad Institute Genome Sequencing Center for Infectious Disease"/>
            <person name="Wu L."/>
            <person name="Ma J."/>
        </authorList>
    </citation>
    <scope>NUCLEOTIDE SEQUENCE [LARGE SCALE GENOMIC DNA]</scope>
    <source>
        <strain evidence="2">CCTCC AB 2017081</strain>
    </source>
</reference>
<comment type="caution">
    <text evidence="1">The sequence shown here is derived from an EMBL/GenBank/DDBJ whole genome shotgun (WGS) entry which is preliminary data.</text>
</comment>
<protein>
    <submittedName>
        <fullName evidence="1">Uncharacterized protein</fullName>
    </submittedName>
</protein>
<gene>
    <name evidence="1" type="ORF">ACFOSB_15120</name>
</gene>
<dbReference type="RefSeq" id="WP_380102610.1">
    <property type="nucleotide sequence ID" value="NZ_JBHRZG010000022.1"/>
</dbReference>
<evidence type="ECO:0000313" key="1">
    <source>
        <dbReference type="EMBL" id="MFC3834183.1"/>
    </source>
</evidence>
<dbReference type="Proteomes" id="UP001595803">
    <property type="component" value="Unassembled WGS sequence"/>
</dbReference>